<evidence type="ECO:0000256" key="3">
    <source>
        <dbReference type="ARBA" id="ARBA00022729"/>
    </source>
</evidence>
<dbReference type="InterPro" id="IPR028082">
    <property type="entry name" value="Peripla_BP_I"/>
</dbReference>
<protein>
    <submittedName>
        <fullName evidence="6">Ribose transport system substrate-binding protein</fullName>
    </submittedName>
</protein>
<name>A0A7W8XIX0_9HYPH</name>
<keyword evidence="3" id="KW-0732">Signal</keyword>
<keyword evidence="4" id="KW-1133">Transmembrane helix</keyword>
<feature type="domain" description="Periplasmic binding protein" evidence="5">
    <location>
        <begin position="152"/>
        <end position="376"/>
    </location>
</feature>
<dbReference type="PANTHER" id="PTHR46847">
    <property type="entry name" value="D-ALLOSE-BINDING PERIPLASMIC PROTEIN-RELATED"/>
    <property type="match status" value="1"/>
</dbReference>
<evidence type="ECO:0000256" key="4">
    <source>
        <dbReference type="SAM" id="Phobius"/>
    </source>
</evidence>
<evidence type="ECO:0000256" key="2">
    <source>
        <dbReference type="ARBA" id="ARBA00007639"/>
    </source>
</evidence>
<dbReference type="Proteomes" id="UP000528824">
    <property type="component" value="Unassembled WGS sequence"/>
</dbReference>
<sequence length="423" mass="46447">MITQKTRQKAEIQYSLLTDCLLIHNDAICRLWGEFSDVWRIAALQIADKMTTLGGKRRRVSMKRRTFLQTGSALIAAGAFGIPGILRAEDTITLLPDTWPSEGENPVVDAGKFAKSGPWKIGHSHYGLAGSTHTYQTAFEAEYEISRNKARVGDYQFRSADLNASKQVADIEDLIAQKVDAIIIAPLTTGSAVEGIRKAKAAGIPTVVYLGRVDTDEFTVQVQGDDFYFGRVMAQFLVDKLGNKGKVWVLRGVAGHPIDADRYAGAIEVFSKSGLQITSTQHGSWSYEDSKKIAESLYLSDPDVAGVWTDGANMSLGVLDALQEAGASTIPPITGEALNGWMRRWNDEKLSSIGPICPPALSTAALRAAFALLEGKPIQRNWTNRPKPIVDDNLAQFYRSDLTDAYWAPTEMPNEKLLEYFKA</sequence>
<dbReference type="Gene3D" id="3.40.50.2300">
    <property type="match status" value="2"/>
</dbReference>
<dbReference type="GO" id="GO:0030246">
    <property type="term" value="F:carbohydrate binding"/>
    <property type="evidence" value="ECO:0007669"/>
    <property type="project" value="UniProtKB-ARBA"/>
</dbReference>
<accession>A0A7W8XIX0</accession>
<dbReference type="InterPro" id="IPR025997">
    <property type="entry name" value="SBP_2_dom"/>
</dbReference>
<feature type="transmembrane region" description="Helical" evidence="4">
    <location>
        <begin position="66"/>
        <end position="86"/>
    </location>
</feature>
<dbReference type="Pfam" id="PF13407">
    <property type="entry name" value="Peripla_BP_4"/>
    <property type="match status" value="1"/>
</dbReference>
<dbReference type="EMBL" id="JACHBC010000013">
    <property type="protein sequence ID" value="MBB5563676.1"/>
    <property type="molecule type" value="Genomic_DNA"/>
</dbReference>
<evidence type="ECO:0000259" key="5">
    <source>
        <dbReference type="Pfam" id="PF13407"/>
    </source>
</evidence>
<evidence type="ECO:0000313" key="6">
    <source>
        <dbReference type="EMBL" id="MBB5563676.1"/>
    </source>
</evidence>
<dbReference type="SUPFAM" id="SSF53822">
    <property type="entry name" value="Periplasmic binding protein-like I"/>
    <property type="match status" value="1"/>
</dbReference>
<comment type="similarity">
    <text evidence="2">Belongs to the bacterial solute-binding protein 2 family.</text>
</comment>
<keyword evidence="7" id="KW-1185">Reference proteome</keyword>
<comment type="caution">
    <text evidence="6">The sequence shown here is derived from an EMBL/GenBank/DDBJ whole genome shotgun (WGS) entry which is preliminary data.</text>
</comment>
<proteinExistence type="inferred from homology"/>
<evidence type="ECO:0000313" key="7">
    <source>
        <dbReference type="Proteomes" id="UP000528824"/>
    </source>
</evidence>
<dbReference type="AlphaFoldDB" id="A0A7W8XIX0"/>
<evidence type="ECO:0000256" key="1">
    <source>
        <dbReference type="ARBA" id="ARBA00004196"/>
    </source>
</evidence>
<keyword evidence="4" id="KW-0812">Transmembrane</keyword>
<dbReference type="GO" id="GO:0030313">
    <property type="term" value="C:cell envelope"/>
    <property type="evidence" value="ECO:0007669"/>
    <property type="project" value="UniProtKB-SubCell"/>
</dbReference>
<organism evidence="6 7">
    <name type="scientific">Rhizobium lentis</name>
    <dbReference type="NCBI Taxonomy" id="1138194"/>
    <lineage>
        <taxon>Bacteria</taxon>
        <taxon>Pseudomonadati</taxon>
        <taxon>Pseudomonadota</taxon>
        <taxon>Alphaproteobacteria</taxon>
        <taxon>Hyphomicrobiales</taxon>
        <taxon>Rhizobiaceae</taxon>
        <taxon>Rhizobium/Agrobacterium group</taxon>
        <taxon>Rhizobium</taxon>
    </lineage>
</organism>
<reference evidence="6 7" key="1">
    <citation type="submission" date="2020-08" db="EMBL/GenBank/DDBJ databases">
        <title>Genomic Encyclopedia of Type Strains, Phase IV (KMG-V): Genome sequencing to study the core and pangenomes of soil and plant-associated prokaryotes.</title>
        <authorList>
            <person name="Whitman W."/>
        </authorList>
    </citation>
    <scope>NUCLEOTIDE SEQUENCE [LARGE SCALE GENOMIC DNA]</scope>
    <source>
        <strain evidence="6 7">SEMIA 4034</strain>
    </source>
</reference>
<comment type="subcellular location">
    <subcellularLocation>
        <location evidence="1">Cell envelope</location>
    </subcellularLocation>
</comment>
<keyword evidence="4" id="KW-0472">Membrane</keyword>
<dbReference type="PANTHER" id="PTHR46847:SF1">
    <property type="entry name" value="D-ALLOSE-BINDING PERIPLASMIC PROTEIN-RELATED"/>
    <property type="match status" value="1"/>
</dbReference>
<gene>
    <name evidence="6" type="ORF">GGI59_005374</name>
</gene>